<protein>
    <recommendedName>
        <fullName evidence="4">Reverse transcriptase domain-containing protein</fullName>
    </recommendedName>
</protein>
<sequence length="167" mass="20042">MGMTQRYIQEEEINDLKDHEWSVANPEVRARKDPREGPRFRSKKDHEWGRDQDRQRPTWFSRYTPLNVLRVHALMSIEGKNMLKWPKKMRSMLGRRDNGKYYHFHKYHGHDAEECFQLKDKIERLIQQGYLKIFVRIKGSEAEGKRHGKDARPMSPPRHKSRGMSKA</sequence>
<name>A0ABR0WYS3_REHGL</name>
<proteinExistence type="predicted"/>
<evidence type="ECO:0000256" key="1">
    <source>
        <dbReference type="SAM" id="MobiDB-lite"/>
    </source>
</evidence>
<evidence type="ECO:0000313" key="2">
    <source>
        <dbReference type="EMBL" id="KAK6151230.1"/>
    </source>
</evidence>
<feature type="compositionally biased region" description="Basic and acidic residues" evidence="1">
    <location>
        <begin position="28"/>
        <end position="51"/>
    </location>
</feature>
<feature type="region of interest" description="Disordered" evidence="1">
    <location>
        <begin position="141"/>
        <end position="167"/>
    </location>
</feature>
<dbReference type="EMBL" id="JABTTQ020000008">
    <property type="protein sequence ID" value="KAK6151230.1"/>
    <property type="molecule type" value="Genomic_DNA"/>
</dbReference>
<accession>A0ABR0WYS3</accession>
<keyword evidence="3" id="KW-1185">Reference proteome</keyword>
<evidence type="ECO:0008006" key="4">
    <source>
        <dbReference type="Google" id="ProtNLM"/>
    </source>
</evidence>
<comment type="caution">
    <text evidence="2">The sequence shown here is derived from an EMBL/GenBank/DDBJ whole genome shotgun (WGS) entry which is preliminary data.</text>
</comment>
<reference evidence="2 3" key="1">
    <citation type="journal article" date="2021" name="Comput. Struct. Biotechnol. J.">
        <title>De novo genome assembly of the potent medicinal plant Rehmannia glutinosa using nanopore technology.</title>
        <authorList>
            <person name="Ma L."/>
            <person name="Dong C."/>
            <person name="Song C."/>
            <person name="Wang X."/>
            <person name="Zheng X."/>
            <person name="Niu Y."/>
            <person name="Chen S."/>
            <person name="Feng W."/>
        </authorList>
    </citation>
    <scope>NUCLEOTIDE SEQUENCE [LARGE SCALE GENOMIC DNA]</scope>
    <source>
        <strain evidence="2">DH-2019</strain>
    </source>
</reference>
<evidence type="ECO:0000313" key="3">
    <source>
        <dbReference type="Proteomes" id="UP001318860"/>
    </source>
</evidence>
<feature type="compositionally biased region" description="Basic residues" evidence="1">
    <location>
        <begin position="157"/>
        <end position="167"/>
    </location>
</feature>
<dbReference type="Proteomes" id="UP001318860">
    <property type="component" value="Unassembled WGS sequence"/>
</dbReference>
<organism evidence="2 3">
    <name type="scientific">Rehmannia glutinosa</name>
    <name type="common">Chinese foxglove</name>
    <dbReference type="NCBI Taxonomy" id="99300"/>
    <lineage>
        <taxon>Eukaryota</taxon>
        <taxon>Viridiplantae</taxon>
        <taxon>Streptophyta</taxon>
        <taxon>Embryophyta</taxon>
        <taxon>Tracheophyta</taxon>
        <taxon>Spermatophyta</taxon>
        <taxon>Magnoliopsida</taxon>
        <taxon>eudicotyledons</taxon>
        <taxon>Gunneridae</taxon>
        <taxon>Pentapetalae</taxon>
        <taxon>asterids</taxon>
        <taxon>lamiids</taxon>
        <taxon>Lamiales</taxon>
        <taxon>Orobanchaceae</taxon>
        <taxon>Rehmannieae</taxon>
        <taxon>Rehmannia</taxon>
    </lineage>
</organism>
<gene>
    <name evidence="2" type="ORF">DH2020_016162</name>
</gene>
<feature type="region of interest" description="Disordered" evidence="1">
    <location>
        <begin position="18"/>
        <end position="51"/>
    </location>
</feature>